<dbReference type="Gramene" id="QL09p025853:mrna">
    <property type="protein sequence ID" value="QL09p025853:mrna"/>
    <property type="gene ID" value="QL09p025853"/>
</dbReference>
<reference evidence="11" key="2">
    <citation type="submission" date="2021-01" db="UniProtKB">
        <authorList>
            <consortium name="EnsemblPlants"/>
        </authorList>
    </citation>
    <scope>IDENTIFICATION</scope>
</reference>
<comment type="similarity">
    <text evidence="2 9">Belongs to the glycosyl hydrolase 28 family.</text>
</comment>
<keyword evidence="6 9" id="KW-0326">Glycosidase</keyword>
<evidence type="ECO:0000313" key="11">
    <source>
        <dbReference type="EnsemblPlants" id="QL09p025853:mrna"/>
    </source>
</evidence>
<evidence type="ECO:0000256" key="2">
    <source>
        <dbReference type="ARBA" id="ARBA00008834"/>
    </source>
</evidence>
<dbReference type="OMA" id="CNPIVPC"/>
<evidence type="ECO:0000256" key="5">
    <source>
        <dbReference type="ARBA" id="ARBA00022801"/>
    </source>
</evidence>
<sequence>MKAAILTLFLIFMMIASPCLCNDLGKVFNVISYGAVGNGKTDDTRAFAKAWEAVCNANGITSLIIPKGKIFLLNPVQFKGPCRATKVLVQVGGTIAASANLKTWTDNEKWIHFETVDGLAINGGGQIDGQGSVWWNACSDKALHFHNCSGLQLSNLRHLNSQKNHISISGCKGVKINNLRISAPEDSPNTDAIDISTSSNIEVLNTVMETGDDCIAINGGSSNITISGVACGPGHGISIGSLGKNEAFDTVEEVHVRNCTFKGTQNAARIKTWQGGKGYARKISYENIQIINSQNPIIIDQNYNPNSLNANAQSAVEISNVTFRNVYGTSVDEIAVDLVCSDHIGCTNIVLNNIDIKSAIPGKQTISRCNNVHGSTLSPCNPIVPCLSH</sequence>
<dbReference type="PROSITE" id="PS00502">
    <property type="entry name" value="POLYGALACTURONASE"/>
    <property type="match status" value="1"/>
</dbReference>
<dbReference type="SMART" id="SM00710">
    <property type="entry name" value="PbH1"/>
    <property type="match status" value="5"/>
</dbReference>
<evidence type="ECO:0000256" key="4">
    <source>
        <dbReference type="ARBA" id="ARBA00022525"/>
    </source>
</evidence>
<keyword evidence="12" id="KW-1185">Reference proteome</keyword>
<feature type="chain" id="PRO_5029612534" description="Polygalacturonase" evidence="10">
    <location>
        <begin position="22"/>
        <end position="389"/>
    </location>
</feature>
<feature type="active site" evidence="8">
    <location>
        <position position="235"/>
    </location>
</feature>
<dbReference type="AlphaFoldDB" id="A0A7N2MK33"/>
<dbReference type="GO" id="GO:0071555">
    <property type="term" value="P:cell wall organization"/>
    <property type="evidence" value="ECO:0007669"/>
    <property type="project" value="UniProtKB-KW"/>
</dbReference>
<evidence type="ECO:0000256" key="7">
    <source>
        <dbReference type="ARBA" id="ARBA00023316"/>
    </source>
</evidence>
<keyword evidence="10" id="KW-0732">Signal</keyword>
<reference evidence="11 12" key="1">
    <citation type="journal article" date="2016" name="G3 (Bethesda)">
        <title>First Draft Assembly and Annotation of the Genome of a California Endemic Oak Quercus lobata Nee (Fagaceae).</title>
        <authorList>
            <person name="Sork V.L."/>
            <person name="Fitz-Gibbon S.T."/>
            <person name="Puiu D."/>
            <person name="Crepeau M."/>
            <person name="Gugger P.F."/>
            <person name="Sherman R."/>
            <person name="Stevens K."/>
            <person name="Langley C.H."/>
            <person name="Pellegrini M."/>
            <person name="Salzberg S.L."/>
        </authorList>
    </citation>
    <scope>NUCLEOTIDE SEQUENCE [LARGE SCALE GENOMIC DNA]</scope>
    <source>
        <strain evidence="11 12">cv. SW786</strain>
    </source>
</reference>
<dbReference type="InterPro" id="IPR000743">
    <property type="entry name" value="Glyco_hydro_28"/>
</dbReference>
<keyword evidence="7" id="KW-0961">Cell wall biogenesis/degradation</keyword>
<evidence type="ECO:0000313" key="12">
    <source>
        <dbReference type="Proteomes" id="UP000594261"/>
    </source>
</evidence>
<dbReference type="PANTHER" id="PTHR31375">
    <property type="match status" value="1"/>
</dbReference>
<dbReference type="EMBL" id="LRBV02000009">
    <property type="status" value="NOT_ANNOTATED_CDS"/>
    <property type="molecule type" value="Genomic_DNA"/>
</dbReference>
<dbReference type="GO" id="GO:0005975">
    <property type="term" value="P:carbohydrate metabolic process"/>
    <property type="evidence" value="ECO:0007669"/>
    <property type="project" value="InterPro"/>
</dbReference>
<accession>A0A7N2MK33</accession>
<dbReference type="InterPro" id="IPR006626">
    <property type="entry name" value="PbH1"/>
</dbReference>
<organism evidence="11 12">
    <name type="scientific">Quercus lobata</name>
    <name type="common">Valley oak</name>
    <dbReference type="NCBI Taxonomy" id="97700"/>
    <lineage>
        <taxon>Eukaryota</taxon>
        <taxon>Viridiplantae</taxon>
        <taxon>Streptophyta</taxon>
        <taxon>Embryophyta</taxon>
        <taxon>Tracheophyta</taxon>
        <taxon>Spermatophyta</taxon>
        <taxon>Magnoliopsida</taxon>
        <taxon>eudicotyledons</taxon>
        <taxon>Gunneridae</taxon>
        <taxon>Pentapetalae</taxon>
        <taxon>rosids</taxon>
        <taxon>fabids</taxon>
        <taxon>Fagales</taxon>
        <taxon>Fagaceae</taxon>
        <taxon>Quercus</taxon>
    </lineage>
</organism>
<dbReference type="InParanoid" id="A0A7N2MK33"/>
<evidence type="ECO:0000256" key="1">
    <source>
        <dbReference type="ARBA" id="ARBA00004191"/>
    </source>
</evidence>
<dbReference type="GO" id="GO:0004650">
    <property type="term" value="F:polygalacturonase activity"/>
    <property type="evidence" value="ECO:0007669"/>
    <property type="project" value="InterPro"/>
</dbReference>
<protein>
    <recommendedName>
        <fullName evidence="13">Polygalacturonase</fullName>
    </recommendedName>
</protein>
<evidence type="ECO:0000256" key="8">
    <source>
        <dbReference type="PROSITE-ProRule" id="PRU10052"/>
    </source>
</evidence>
<feature type="signal peptide" evidence="10">
    <location>
        <begin position="1"/>
        <end position="21"/>
    </location>
</feature>
<proteinExistence type="inferred from homology"/>
<name>A0A7N2MK33_QUELO</name>
<dbReference type="InterPro" id="IPR012334">
    <property type="entry name" value="Pectin_lyas_fold"/>
</dbReference>
<evidence type="ECO:0000256" key="3">
    <source>
        <dbReference type="ARBA" id="ARBA00022512"/>
    </source>
</evidence>
<dbReference type="FunCoup" id="A0A7N2MK33">
    <property type="interactions" value="103"/>
</dbReference>
<comment type="subcellular location">
    <subcellularLocation>
        <location evidence="1">Secreted</location>
        <location evidence="1">Cell wall</location>
    </subcellularLocation>
</comment>
<evidence type="ECO:0000256" key="10">
    <source>
        <dbReference type="SAM" id="SignalP"/>
    </source>
</evidence>
<evidence type="ECO:0008006" key="13">
    <source>
        <dbReference type="Google" id="ProtNLM"/>
    </source>
</evidence>
<dbReference type="Pfam" id="PF00295">
    <property type="entry name" value="Glyco_hydro_28"/>
    <property type="match status" value="1"/>
</dbReference>
<dbReference type="EnsemblPlants" id="QL09p025853:mrna">
    <property type="protein sequence ID" value="QL09p025853:mrna"/>
    <property type="gene ID" value="QL09p025853"/>
</dbReference>
<keyword evidence="5 9" id="KW-0378">Hydrolase</keyword>
<dbReference type="InterPro" id="IPR011050">
    <property type="entry name" value="Pectin_lyase_fold/virulence"/>
</dbReference>
<keyword evidence="3" id="KW-0134">Cell wall</keyword>
<dbReference type="SUPFAM" id="SSF51126">
    <property type="entry name" value="Pectin lyase-like"/>
    <property type="match status" value="1"/>
</dbReference>
<evidence type="ECO:0000256" key="9">
    <source>
        <dbReference type="RuleBase" id="RU361169"/>
    </source>
</evidence>
<dbReference type="Gene3D" id="2.160.20.10">
    <property type="entry name" value="Single-stranded right-handed beta-helix, Pectin lyase-like"/>
    <property type="match status" value="1"/>
</dbReference>
<keyword evidence="4" id="KW-0964">Secreted</keyword>
<evidence type="ECO:0000256" key="6">
    <source>
        <dbReference type="ARBA" id="ARBA00023295"/>
    </source>
</evidence>
<dbReference type="Proteomes" id="UP000594261">
    <property type="component" value="Chromosome 9"/>
</dbReference>